<gene>
    <name evidence="2" type="ORF">AK812_SmicGene3556</name>
</gene>
<organism evidence="2 3">
    <name type="scientific">Symbiodinium microadriaticum</name>
    <name type="common">Dinoflagellate</name>
    <name type="synonym">Zooxanthella microadriatica</name>
    <dbReference type="NCBI Taxonomy" id="2951"/>
    <lineage>
        <taxon>Eukaryota</taxon>
        <taxon>Sar</taxon>
        <taxon>Alveolata</taxon>
        <taxon>Dinophyceae</taxon>
        <taxon>Suessiales</taxon>
        <taxon>Symbiodiniaceae</taxon>
        <taxon>Symbiodinium</taxon>
    </lineage>
</organism>
<sequence length="210" mass="23792">MQQFWAARSPIAPAVEEESGYFSVTLRKLDLSLDTSDEDFLIIKEITPAVSKWNKSLPEHPIQVFDRLIEVNGTRARDALEKAMHSSSEATLRFQRPQQRTVVLKQPGKLGVLANYVPARSLKPWIDTIARGAVDDWNKASPQQAIQEHDRIVCVNGVSEPAEEMLLELARQRKSSLRLTCLHYAGPRGSHDAHDSASSRSRSRSRRRRR</sequence>
<dbReference type="EMBL" id="LSRX01000042">
    <property type="protein sequence ID" value="OLQ12473.1"/>
    <property type="molecule type" value="Genomic_DNA"/>
</dbReference>
<evidence type="ECO:0000313" key="3">
    <source>
        <dbReference type="Proteomes" id="UP000186817"/>
    </source>
</evidence>
<proteinExistence type="predicted"/>
<dbReference type="OMA" id="EHDRIVC"/>
<dbReference type="OrthoDB" id="431545at2759"/>
<keyword evidence="3" id="KW-1185">Reference proteome</keyword>
<feature type="compositionally biased region" description="Basic residues" evidence="1">
    <location>
        <begin position="201"/>
        <end position="210"/>
    </location>
</feature>
<accession>A0A1Q9EYM9</accession>
<protein>
    <recommendedName>
        <fullName evidence="4">PDZ domain-containing protein</fullName>
    </recommendedName>
</protein>
<feature type="region of interest" description="Disordered" evidence="1">
    <location>
        <begin position="185"/>
        <end position="210"/>
    </location>
</feature>
<name>A0A1Q9EYM9_SYMMI</name>
<comment type="caution">
    <text evidence="2">The sequence shown here is derived from an EMBL/GenBank/DDBJ whole genome shotgun (WGS) entry which is preliminary data.</text>
</comment>
<evidence type="ECO:0000313" key="2">
    <source>
        <dbReference type="EMBL" id="OLQ12473.1"/>
    </source>
</evidence>
<dbReference type="Proteomes" id="UP000186817">
    <property type="component" value="Unassembled WGS sequence"/>
</dbReference>
<evidence type="ECO:0008006" key="4">
    <source>
        <dbReference type="Google" id="ProtNLM"/>
    </source>
</evidence>
<reference evidence="2 3" key="1">
    <citation type="submission" date="2016-02" db="EMBL/GenBank/DDBJ databases">
        <title>Genome analysis of coral dinoflagellate symbionts highlights evolutionary adaptations to a symbiotic lifestyle.</title>
        <authorList>
            <person name="Aranda M."/>
            <person name="Li Y."/>
            <person name="Liew Y.J."/>
            <person name="Baumgarten S."/>
            <person name="Simakov O."/>
            <person name="Wilson M."/>
            <person name="Piel J."/>
            <person name="Ashoor H."/>
            <person name="Bougouffa S."/>
            <person name="Bajic V.B."/>
            <person name="Ryu T."/>
            <person name="Ravasi T."/>
            <person name="Bayer T."/>
            <person name="Micklem G."/>
            <person name="Kim H."/>
            <person name="Bhak J."/>
            <person name="Lajeunesse T.C."/>
            <person name="Voolstra C.R."/>
        </authorList>
    </citation>
    <scope>NUCLEOTIDE SEQUENCE [LARGE SCALE GENOMIC DNA]</scope>
    <source>
        <strain evidence="2 3">CCMP2467</strain>
    </source>
</reference>
<dbReference type="AlphaFoldDB" id="A0A1Q9EYM9"/>
<evidence type="ECO:0000256" key="1">
    <source>
        <dbReference type="SAM" id="MobiDB-lite"/>
    </source>
</evidence>